<name>A0ABY3PGS8_9CYAN</name>
<keyword evidence="2" id="KW-1185">Reference proteome</keyword>
<reference evidence="1 2" key="1">
    <citation type="journal article" date="2021" name="Genome Biol. Evol.">
        <title>Complete Genome Sequencing of a Novel Gloeobacter Species from a Waterfall Cave in Mexico.</title>
        <authorList>
            <person name="Saw J.H."/>
            <person name="Cardona T."/>
            <person name="Montejano G."/>
        </authorList>
    </citation>
    <scope>NUCLEOTIDE SEQUENCE [LARGE SCALE GENOMIC DNA]</scope>
    <source>
        <strain evidence="1">MG652769</strain>
    </source>
</reference>
<dbReference type="RefSeq" id="WP_230839750.1">
    <property type="nucleotide sequence ID" value="NZ_CP063845.1"/>
</dbReference>
<dbReference type="Proteomes" id="UP001054846">
    <property type="component" value="Chromosome"/>
</dbReference>
<accession>A0ABY3PGS8</accession>
<proteinExistence type="predicted"/>
<sequence length="152" mass="16730">MPPVWAGKIVDGDLSLEFTPPPYFQTAKNPPGKPIHYVLTPPDKSVTISTGSQFDRNLRNAPPFDPAPAKAFCARAAAVIPKEMTLQTSNRFLLDNQNGVECRFAAPNGRTIHWVAAPVPAQLLMFMADWPKPPSKEQVATFRQFLGGVQIF</sequence>
<gene>
    <name evidence="1" type="ORF">ISF26_13045</name>
</gene>
<evidence type="ECO:0000313" key="1">
    <source>
        <dbReference type="EMBL" id="UFP92757.1"/>
    </source>
</evidence>
<evidence type="ECO:0000313" key="2">
    <source>
        <dbReference type="Proteomes" id="UP001054846"/>
    </source>
</evidence>
<protein>
    <recommendedName>
        <fullName evidence="3">DUF1795 domain-containing protein</fullName>
    </recommendedName>
</protein>
<evidence type="ECO:0008006" key="3">
    <source>
        <dbReference type="Google" id="ProtNLM"/>
    </source>
</evidence>
<organism evidence="1 2">
    <name type="scientific">Gloeobacter morelensis MG652769</name>
    <dbReference type="NCBI Taxonomy" id="2781736"/>
    <lineage>
        <taxon>Bacteria</taxon>
        <taxon>Bacillati</taxon>
        <taxon>Cyanobacteriota</taxon>
        <taxon>Cyanophyceae</taxon>
        <taxon>Gloeobacterales</taxon>
        <taxon>Gloeobacteraceae</taxon>
        <taxon>Gloeobacter</taxon>
        <taxon>Gloeobacter morelensis</taxon>
    </lineage>
</organism>
<dbReference type="EMBL" id="CP063845">
    <property type="protein sequence ID" value="UFP92757.1"/>
    <property type="molecule type" value="Genomic_DNA"/>
</dbReference>